<gene>
    <name evidence="1" type="ORF">F5I99_14035</name>
</gene>
<dbReference type="AlphaFoldDB" id="A0A5J6LG33"/>
<protein>
    <submittedName>
        <fullName evidence="1">Uncharacterized protein</fullName>
    </submittedName>
</protein>
<evidence type="ECO:0000313" key="2">
    <source>
        <dbReference type="Proteomes" id="UP000325606"/>
    </source>
</evidence>
<keyword evidence="2" id="KW-1185">Reference proteome</keyword>
<organism evidence="1 2">
    <name type="scientific">Nitrincola iocasae</name>
    <dbReference type="NCBI Taxonomy" id="2614693"/>
    <lineage>
        <taxon>Bacteria</taxon>
        <taxon>Pseudomonadati</taxon>
        <taxon>Pseudomonadota</taxon>
        <taxon>Gammaproteobacteria</taxon>
        <taxon>Oceanospirillales</taxon>
        <taxon>Oceanospirillaceae</taxon>
        <taxon>Nitrincola</taxon>
    </lineage>
</organism>
<reference evidence="1 2" key="1">
    <citation type="submission" date="2019-09" db="EMBL/GenBank/DDBJ databases">
        <title>Nitrincola iocasae sp. nov., a bacterium isolated from the sediment collected at a cold seep field in South China Sea.</title>
        <authorList>
            <person name="Zhang H."/>
            <person name="Wang H."/>
            <person name="Li C."/>
        </authorList>
    </citation>
    <scope>NUCLEOTIDE SEQUENCE [LARGE SCALE GENOMIC DNA]</scope>
    <source>
        <strain evidence="1 2">KXZD1103</strain>
    </source>
</reference>
<dbReference type="RefSeq" id="WP_151057032.1">
    <property type="nucleotide sequence ID" value="NZ_CP044222.1"/>
</dbReference>
<proteinExistence type="predicted"/>
<accession>A0A5J6LG33</accession>
<sequence length="93" mass="10398">MRGQIDRRAGAIHQRIDSYLHQVRALARHPAALPVAFVCGILAERLNLPGIKRVYGFLTSQMKIMQIVSSLIGSYKPADLLSALQYQRQSGHE</sequence>
<name>A0A5J6LG33_9GAMM</name>
<dbReference type="EMBL" id="CP044222">
    <property type="protein sequence ID" value="QEW07524.1"/>
    <property type="molecule type" value="Genomic_DNA"/>
</dbReference>
<dbReference type="Proteomes" id="UP000325606">
    <property type="component" value="Chromosome"/>
</dbReference>
<dbReference type="KEGG" id="nik:F5I99_14035"/>
<evidence type="ECO:0000313" key="1">
    <source>
        <dbReference type="EMBL" id="QEW07524.1"/>
    </source>
</evidence>